<sequence>MRFRGIPRRIHGRPPWRRSQRYTRVIVAMPIVRQRLGRLVTLIASGALVVSALTPSPYVIEQEGPAYDTLGTVSTSEGSTGRPVVEITGAATHPTSGSLYMLTVNVVGSPAAQPTWVQTLVAWADPDRAVLPMDLVYQPGTSAEEEDARTEREMTASQQDAITAALDRLGYTDPATAPQISIHLDDVGGPSAGLMFALAIIDKLGTESLTGGQSIAGTGTIDAQGAVGRIGGIRQKILAARDRGAQWFLAPSGNCDDLRGAIPAQMTVLSVDTLDDAVTALEQIAVTKSADGLPQCER</sequence>
<dbReference type="InterPro" id="IPR008269">
    <property type="entry name" value="Lon_proteolytic"/>
</dbReference>
<dbReference type="InterPro" id="IPR020568">
    <property type="entry name" value="Ribosomal_Su5_D2-typ_SF"/>
</dbReference>
<dbReference type="PANTHER" id="PTHR10046">
    <property type="entry name" value="ATP DEPENDENT LON PROTEASE FAMILY MEMBER"/>
    <property type="match status" value="1"/>
</dbReference>
<gene>
    <name evidence="3" type="ORF">F8O02_06705</name>
</gene>
<dbReference type="GO" id="GO:0004252">
    <property type="term" value="F:serine-type endopeptidase activity"/>
    <property type="evidence" value="ECO:0007669"/>
    <property type="project" value="UniProtKB-UniRule"/>
</dbReference>
<dbReference type="Proteomes" id="UP000481339">
    <property type="component" value="Unassembled WGS sequence"/>
</dbReference>
<keyword evidence="1" id="KW-0720">Serine protease</keyword>
<comment type="catalytic activity">
    <reaction evidence="1">
        <text>Hydrolysis of proteins in presence of ATP.</text>
        <dbReference type="EC" id="3.4.21.53"/>
    </reaction>
</comment>
<dbReference type="OrthoDB" id="2356897at2"/>
<organism evidence="3 4">
    <name type="scientific">Pseudoclavibacter caeni</name>
    <dbReference type="NCBI Taxonomy" id="908846"/>
    <lineage>
        <taxon>Bacteria</taxon>
        <taxon>Bacillati</taxon>
        <taxon>Actinomycetota</taxon>
        <taxon>Actinomycetes</taxon>
        <taxon>Micrococcales</taxon>
        <taxon>Microbacteriaceae</taxon>
        <taxon>Pseudoclavibacter</taxon>
    </lineage>
</organism>
<feature type="active site" evidence="1">
    <location>
        <position position="236"/>
    </location>
</feature>
<dbReference type="InterPro" id="IPR027065">
    <property type="entry name" value="Lon_Prtase"/>
</dbReference>
<dbReference type="GO" id="GO:0004176">
    <property type="term" value="F:ATP-dependent peptidase activity"/>
    <property type="evidence" value="ECO:0007669"/>
    <property type="project" value="UniProtKB-UniRule"/>
</dbReference>
<keyword evidence="1 3" id="KW-0645">Protease</keyword>
<comment type="similarity">
    <text evidence="1">Belongs to the peptidase S16 family.</text>
</comment>
<name>A0A7C8FTM0_9MICO</name>
<accession>A0A7C8FTM0</accession>
<evidence type="ECO:0000313" key="3">
    <source>
        <dbReference type="EMBL" id="KAB1631995.1"/>
    </source>
</evidence>
<feature type="active site" evidence="1">
    <location>
        <position position="191"/>
    </location>
</feature>
<dbReference type="PROSITE" id="PS51786">
    <property type="entry name" value="LON_PROTEOLYTIC"/>
    <property type="match status" value="1"/>
</dbReference>
<dbReference type="GO" id="GO:0030163">
    <property type="term" value="P:protein catabolic process"/>
    <property type="evidence" value="ECO:0007669"/>
    <property type="project" value="InterPro"/>
</dbReference>
<dbReference type="EMBL" id="WBKA01000004">
    <property type="protein sequence ID" value="KAB1631995.1"/>
    <property type="molecule type" value="Genomic_DNA"/>
</dbReference>
<evidence type="ECO:0000256" key="1">
    <source>
        <dbReference type="PROSITE-ProRule" id="PRU01122"/>
    </source>
</evidence>
<dbReference type="EC" id="3.4.21.53" evidence="1"/>
<dbReference type="Gene3D" id="3.30.230.10">
    <property type="match status" value="1"/>
</dbReference>
<dbReference type="Pfam" id="PF05362">
    <property type="entry name" value="Lon_C"/>
    <property type="match status" value="1"/>
</dbReference>
<protein>
    <recommendedName>
        <fullName evidence="1">endopeptidase La</fullName>
        <ecNumber evidence="1">3.4.21.53</ecNumber>
    </recommendedName>
</protein>
<keyword evidence="1" id="KW-0378">Hydrolase</keyword>
<evidence type="ECO:0000259" key="2">
    <source>
        <dbReference type="PROSITE" id="PS51786"/>
    </source>
</evidence>
<comment type="caution">
    <text evidence="3">The sequence shown here is derived from an EMBL/GenBank/DDBJ whole genome shotgun (WGS) entry which is preliminary data.</text>
</comment>
<feature type="domain" description="Lon proteolytic" evidence="2">
    <location>
        <begin position="186"/>
        <end position="284"/>
    </location>
</feature>
<dbReference type="GO" id="GO:0006508">
    <property type="term" value="P:proteolysis"/>
    <property type="evidence" value="ECO:0007669"/>
    <property type="project" value="UniProtKB-KW"/>
</dbReference>
<evidence type="ECO:0000313" key="4">
    <source>
        <dbReference type="Proteomes" id="UP000481339"/>
    </source>
</evidence>
<dbReference type="InterPro" id="IPR014721">
    <property type="entry name" value="Ribsml_uS5_D2-typ_fold_subgr"/>
</dbReference>
<reference evidence="3 4" key="1">
    <citation type="submission" date="2019-09" db="EMBL/GenBank/DDBJ databases">
        <title>Phylogeny of genus Pseudoclavibacter and closely related genus.</title>
        <authorList>
            <person name="Li Y."/>
        </authorList>
    </citation>
    <scope>NUCLEOTIDE SEQUENCE [LARGE SCALE GENOMIC DNA]</scope>
    <source>
        <strain evidence="3 4">JCM 16921</strain>
    </source>
</reference>
<keyword evidence="4" id="KW-1185">Reference proteome</keyword>
<dbReference type="SUPFAM" id="SSF54211">
    <property type="entry name" value="Ribosomal protein S5 domain 2-like"/>
    <property type="match status" value="1"/>
</dbReference>
<dbReference type="GO" id="GO:0005524">
    <property type="term" value="F:ATP binding"/>
    <property type="evidence" value="ECO:0007669"/>
    <property type="project" value="InterPro"/>
</dbReference>
<proteinExistence type="inferred from homology"/>
<dbReference type="AlphaFoldDB" id="A0A7C8FTM0"/>